<dbReference type="InterPro" id="IPR000727">
    <property type="entry name" value="T_SNARE_dom"/>
</dbReference>
<keyword evidence="12" id="KW-1185">Reference proteome</keyword>
<evidence type="ECO:0000259" key="9">
    <source>
        <dbReference type="PROSITE" id="PS50192"/>
    </source>
</evidence>
<proteinExistence type="inferred from homology"/>
<keyword evidence="7" id="KW-0812">Transmembrane</keyword>
<feature type="transmembrane region" description="Helical" evidence="7">
    <location>
        <begin position="194"/>
        <end position="214"/>
    </location>
</feature>
<keyword evidence="2" id="KW-0997">Cell inner membrane</keyword>
<dbReference type="PROSITE" id="PS50111">
    <property type="entry name" value="CHEMOTAXIS_TRANSDUC_2"/>
    <property type="match status" value="1"/>
</dbReference>
<dbReference type="PANTHER" id="PTHR32089">
    <property type="entry name" value="METHYL-ACCEPTING CHEMOTAXIS PROTEIN MCPB"/>
    <property type="match status" value="1"/>
</dbReference>
<gene>
    <name evidence="11" type="ORF">GCM10007301_31190</name>
</gene>
<dbReference type="AlphaFoldDB" id="A0A917FC47"/>
<dbReference type="EMBL" id="BMCT01000004">
    <property type="protein sequence ID" value="GGF69268.1"/>
    <property type="molecule type" value="Genomic_DNA"/>
</dbReference>
<dbReference type="PANTHER" id="PTHR32089:SF112">
    <property type="entry name" value="LYSOZYME-LIKE PROTEIN-RELATED"/>
    <property type="match status" value="1"/>
</dbReference>
<dbReference type="PROSITE" id="PS50885">
    <property type="entry name" value="HAMP"/>
    <property type="match status" value="1"/>
</dbReference>
<dbReference type="Gene3D" id="6.10.340.10">
    <property type="match status" value="1"/>
</dbReference>
<dbReference type="GO" id="GO:0005886">
    <property type="term" value="C:plasma membrane"/>
    <property type="evidence" value="ECO:0007669"/>
    <property type="project" value="UniProtKB-SubCell"/>
</dbReference>
<dbReference type="Proteomes" id="UP000606044">
    <property type="component" value="Unassembled WGS sequence"/>
</dbReference>
<evidence type="ECO:0000259" key="10">
    <source>
        <dbReference type="PROSITE" id="PS50885"/>
    </source>
</evidence>
<feature type="coiled-coil region" evidence="6">
    <location>
        <begin position="248"/>
        <end position="275"/>
    </location>
</feature>
<dbReference type="GO" id="GO:0007165">
    <property type="term" value="P:signal transduction"/>
    <property type="evidence" value="ECO:0007669"/>
    <property type="project" value="UniProtKB-KW"/>
</dbReference>
<evidence type="ECO:0000256" key="7">
    <source>
        <dbReference type="SAM" id="Phobius"/>
    </source>
</evidence>
<evidence type="ECO:0000256" key="3">
    <source>
        <dbReference type="ARBA" id="ARBA00023224"/>
    </source>
</evidence>
<comment type="caution">
    <text evidence="11">The sequence shown here is derived from an EMBL/GenBank/DDBJ whole genome shotgun (WGS) entry which is preliminary data.</text>
</comment>
<dbReference type="SMART" id="SM00283">
    <property type="entry name" value="MA"/>
    <property type="match status" value="1"/>
</dbReference>
<dbReference type="Pfam" id="PF00015">
    <property type="entry name" value="MCPsignal"/>
    <property type="match status" value="1"/>
</dbReference>
<reference evidence="11" key="1">
    <citation type="journal article" date="2014" name="Int. J. Syst. Evol. Microbiol.">
        <title>Complete genome sequence of Corynebacterium casei LMG S-19264T (=DSM 44701T), isolated from a smear-ripened cheese.</title>
        <authorList>
            <consortium name="US DOE Joint Genome Institute (JGI-PGF)"/>
            <person name="Walter F."/>
            <person name="Albersmeier A."/>
            <person name="Kalinowski J."/>
            <person name="Ruckert C."/>
        </authorList>
    </citation>
    <scope>NUCLEOTIDE SEQUENCE</scope>
    <source>
        <strain evidence="11">CCM 7897</strain>
    </source>
</reference>
<name>A0A917FC47_9HYPH</name>
<dbReference type="SUPFAM" id="SSF58104">
    <property type="entry name" value="Methyl-accepting chemotaxis protein (MCP) signaling domain"/>
    <property type="match status" value="1"/>
</dbReference>
<dbReference type="Gene3D" id="1.10.287.950">
    <property type="entry name" value="Methyl-accepting chemotaxis protein"/>
    <property type="match status" value="1"/>
</dbReference>
<accession>A0A917FC47</accession>
<evidence type="ECO:0000313" key="11">
    <source>
        <dbReference type="EMBL" id="GGF69268.1"/>
    </source>
</evidence>
<comment type="subcellular location">
    <subcellularLocation>
        <location evidence="1">Cell inner membrane</location>
        <topology evidence="1">Multi-pass membrane protein</topology>
    </subcellularLocation>
</comment>
<keyword evidence="7" id="KW-1133">Transmembrane helix</keyword>
<evidence type="ECO:0000256" key="1">
    <source>
        <dbReference type="ARBA" id="ARBA00004429"/>
    </source>
</evidence>
<dbReference type="SMART" id="SM00304">
    <property type="entry name" value="HAMP"/>
    <property type="match status" value="1"/>
</dbReference>
<dbReference type="PROSITE" id="PS50192">
    <property type="entry name" value="T_SNARE"/>
    <property type="match status" value="1"/>
</dbReference>
<feature type="domain" description="HAMP" evidence="10">
    <location>
        <begin position="214"/>
        <end position="267"/>
    </location>
</feature>
<sequence>MYNNISMIWKVSLQLAALALISLAGTLYSASRMNEVNETYTFLLRGPAQAVVETTRASRMLSDTMSALYQGISADTDDERATARQNLATAQRTFADKIALAASLFPAQAEKLHTLDRAYRDMISGPCATPLQAASEGSAAGHRRALDAMHKDCEPAGRAVLQKMVDVNMSSSEASDRMAAQLAETTRSASLTTMANIVVATLAMIVIAIVMIRWSIVTPLRAMMAAMHDLGQGKLDTPIRGTARKDEIGAMGKALEVLREQLAAAEEARHAQAAAEEAHHARLAHRNALSTAFVGRMTELATAFASSSSQVADSARNLSATAEQTARQAQAVAEAAEEAAGNVETVAASSEELAVSVQEITGQVGHSASVAEVAFREAEQSNQRIGTLATAAGAIGDVVSLIRGIADQTNLLALNATIEAARAGETGKGFAVVAAEVKALATQTARATEEIANKIGEIQTATNGTVTSMSEIIRVITDMKQVSSSIAGAVEQQGAATGEIAHNCQRAASGTQQVTHSIAGVGQAAELTGSASTELLALSEGLSGQASDLRTLVDAFVKDLEAA</sequence>
<dbReference type="Pfam" id="PF00672">
    <property type="entry name" value="HAMP"/>
    <property type="match status" value="1"/>
</dbReference>
<evidence type="ECO:0000256" key="4">
    <source>
        <dbReference type="ARBA" id="ARBA00029447"/>
    </source>
</evidence>
<evidence type="ECO:0000313" key="12">
    <source>
        <dbReference type="Proteomes" id="UP000606044"/>
    </source>
</evidence>
<evidence type="ECO:0000256" key="2">
    <source>
        <dbReference type="ARBA" id="ARBA00022519"/>
    </source>
</evidence>
<organism evidence="11 12">
    <name type="scientific">Azorhizobium oxalatiphilum</name>
    <dbReference type="NCBI Taxonomy" id="980631"/>
    <lineage>
        <taxon>Bacteria</taxon>
        <taxon>Pseudomonadati</taxon>
        <taxon>Pseudomonadota</taxon>
        <taxon>Alphaproteobacteria</taxon>
        <taxon>Hyphomicrobiales</taxon>
        <taxon>Xanthobacteraceae</taxon>
        <taxon>Azorhizobium</taxon>
    </lineage>
</organism>
<dbReference type="InterPro" id="IPR004089">
    <property type="entry name" value="MCPsignal_dom"/>
</dbReference>
<evidence type="ECO:0000259" key="8">
    <source>
        <dbReference type="PROSITE" id="PS50111"/>
    </source>
</evidence>
<reference evidence="11" key="2">
    <citation type="submission" date="2020-09" db="EMBL/GenBank/DDBJ databases">
        <authorList>
            <person name="Sun Q."/>
            <person name="Sedlacek I."/>
        </authorList>
    </citation>
    <scope>NUCLEOTIDE SEQUENCE</scope>
    <source>
        <strain evidence="11">CCM 7897</strain>
    </source>
</reference>
<evidence type="ECO:0000256" key="6">
    <source>
        <dbReference type="SAM" id="Coils"/>
    </source>
</evidence>
<keyword evidence="7" id="KW-0472">Membrane</keyword>
<dbReference type="InterPro" id="IPR003660">
    <property type="entry name" value="HAMP_dom"/>
</dbReference>
<dbReference type="CDD" id="cd06225">
    <property type="entry name" value="HAMP"/>
    <property type="match status" value="1"/>
</dbReference>
<dbReference type="RefSeq" id="WP_188580176.1">
    <property type="nucleotide sequence ID" value="NZ_BMCT01000004.1"/>
</dbReference>
<keyword evidence="2" id="KW-1003">Cell membrane</keyword>
<evidence type="ECO:0000256" key="5">
    <source>
        <dbReference type="PROSITE-ProRule" id="PRU00284"/>
    </source>
</evidence>
<keyword evidence="6" id="KW-0175">Coiled coil</keyword>
<keyword evidence="3 5" id="KW-0807">Transducer</keyword>
<comment type="similarity">
    <text evidence="4">Belongs to the methyl-accepting chemotaxis (MCP) protein family.</text>
</comment>
<feature type="domain" description="Methyl-accepting transducer" evidence="8">
    <location>
        <begin position="307"/>
        <end position="543"/>
    </location>
</feature>
<protein>
    <submittedName>
        <fullName evidence="11">Methyl-accepting chemotaxis protein</fullName>
    </submittedName>
</protein>
<feature type="domain" description="T-SNARE coiled-coil homology" evidence="9">
    <location>
        <begin position="459"/>
        <end position="521"/>
    </location>
</feature>